<evidence type="ECO:0000313" key="2">
    <source>
        <dbReference type="Proteomes" id="UP000005388"/>
    </source>
</evidence>
<protein>
    <recommendedName>
        <fullName evidence="3">PF04816 family protein</fullName>
    </recommendedName>
</protein>
<comment type="caution">
    <text evidence="1">The sequence shown here is derived from an EMBL/GenBank/DDBJ whole genome shotgun (WGS) entry which is preliminary data.</text>
</comment>
<accession>G5KH20</accession>
<evidence type="ECO:0008006" key="3">
    <source>
        <dbReference type="Google" id="ProtNLM"/>
    </source>
</evidence>
<evidence type="ECO:0000313" key="1">
    <source>
        <dbReference type="EMBL" id="EHJ57411.1"/>
    </source>
</evidence>
<dbReference type="Proteomes" id="UP000005388">
    <property type="component" value="Unassembled WGS sequence"/>
</dbReference>
<dbReference type="Gene3D" id="3.40.50.150">
    <property type="entry name" value="Vaccinia Virus protein VP39"/>
    <property type="match status" value="1"/>
</dbReference>
<dbReference type="EMBL" id="AEUZ02000001">
    <property type="protein sequence ID" value="EHJ57411.1"/>
    <property type="molecule type" value="Genomic_DNA"/>
</dbReference>
<organism evidence="1 2">
    <name type="scientific">Streptococcus urinalis 2285-97</name>
    <dbReference type="NCBI Taxonomy" id="764291"/>
    <lineage>
        <taxon>Bacteria</taxon>
        <taxon>Bacillati</taxon>
        <taxon>Bacillota</taxon>
        <taxon>Bacilli</taxon>
        <taxon>Lactobacillales</taxon>
        <taxon>Streptococcaceae</taxon>
        <taxon>Streptococcus</taxon>
    </lineage>
</organism>
<keyword evidence="2" id="KW-1185">Reference proteome</keyword>
<dbReference type="AlphaFoldDB" id="G5KH20"/>
<dbReference type="SUPFAM" id="SSF53335">
    <property type="entry name" value="S-adenosyl-L-methionine-dependent methyltransferases"/>
    <property type="match status" value="1"/>
</dbReference>
<proteinExistence type="predicted"/>
<name>G5KH20_9STRE</name>
<dbReference type="STRING" id="764291.STRUR_1414"/>
<dbReference type="PANTHER" id="PTHR38451">
    <property type="entry name" value="TRNA (ADENINE(22)-N(1))-METHYLTRANSFERASE"/>
    <property type="match status" value="1"/>
</dbReference>
<gene>
    <name evidence="1" type="ORF">STRUR_1414</name>
</gene>
<dbReference type="PANTHER" id="PTHR38451:SF1">
    <property type="entry name" value="TRNA (ADENINE(22)-N(1))-METHYLTRANSFERASE"/>
    <property type="match status" value="1"/>
</dbReference>
<dbReference type="GO" id="GO:0160105">
    <property type="term" value="F:tRNA (adenine(22)-N1)-methyltransferase activity"/>
    <property type="evidence" value="ECO:0007669"/>
    <property type="project" value="InterPro"/>
</dbReference>
<dbReference type="RefSeq" id="WP_006740123.1">
    <property type="nucleotide sequence ID" value="NZ_AEUZ02000001.1"/>
</dbReference>
<dbReference type="PIRSF" id="PIRSF018637">
    <property type="entry name" value="TrmK"/>
    <property type="match status" value="1"/>
</dbReference>
<sequence>MEKLSKRLSKVAEFVPKGAVLLDVGSDHAYLPIYLVSQNQINSAIAGEVVAGPYQSALSNINMNQLNDKINARLANGLDAFNENDSVNVITICGMGGRLIVEILENGKSKLANIDRLILQPNNREDDLRNWLIHNHFKIIDETILSENDKFYEIIIAEKGSQKLNNIELRFGPKLLEKPSDIFKQKWLKEMEKLEYALRSIPESNQEAKKVIQDKLITIKGVI</sequence>
<dbReference type="InterPro" id="IPR006901">
    <property type="entry name" value="TrmK"/>
</dbReference>
<dbReference type="Pfam" id="PF04816">
    <property type="entry name" value="TrmK"/>
    <property type="match status" value="1"/>
</dbReference>
<reference evidence="1 2" key="1">
    <citation type="journal article" date="2014" name="Int. J. Syst. Evol. Microbiol.">
        <title>Phylogenomics and the dynamic genome evolution of the genus Streptococcus.</title>
        <authorList>
            <consortium name="The Broad Institute Genome Sequencing Platform"/>
            <person name="Richards V.P."/>
            <person name="Palmer S.R."/>
            <person name="Pavinski Bitar P.D."/>
            <person name="Qin X."/>
            <person name="Weinstock G.M."/>
            <person name="Highlander S.K."/>
            <person name="Town C.D."/>
            <person name="Burne R.A."/>
            <person name="Stanhope M.J."/>
        </authorList>
    </citation>
    <scope>NUCLEOTIDE SEQUENCE [LARGE SCALE GENOMIC DNA]</scope>
    <source>
        <strain evidence="1 2">2285-97</strain>
    </source>
</reference>
<dbReference type="Gene3D" id="1.10.287.1890">
    <property type="match status" value="1"/>
</dbReference>
<dbReference type="InterPro" id="IPR029063">
    <property type="entry name" value="SAM-dependent_MTases_sf"/>
</dbReference>
<dbReference type="eggNOG" id="COG2384">
    <property type="taxonomic scope" value="Bacteria"/>
</dbReference>